<accession>A0A1Y1JIC9</accession>
<dbReference type="AlphaFoldDB" id="A0A1Y1JIC9"/>
<proteinExistence type="predicted"/>
<protein>
    <submittedName>
        <fullName evidence="1">Uncharacterized protein</fullName>
    </submittedName>
</protein>
<evidence type="ECO:0000313" key="2">
    <source>
        <dbReference type="Proteomes" id="UP000195521"/>
    </source>
</evidence>
<dbReference type="GeneID" id="39746566"/>
<dbReference type="Proteomes" id="UP000195521">
    <property type="component" value="Unassembled WGS sequence"/>
</dbReference>
<gene>
    <name evidence="1" type="ORF">PGO_052640</name>
</gene>
<sequence length="191" mass="22188">MHPKKCTEEKSILTSFEERYFKCKYVWKYTYVFLKKKNSSPRASIPERKQIKCSKNTPSNNYTLQVTTIQIWNEPAGKGKKKKKKKFSTKIVPKNATKNVAKTSTKNELKTSTKNVLKTSTKNVLKTSTKNVLKISTKNVLKISTKNVLKISTKNVLKTSTKNELKSRRIPLSNKRIHIRCVTQMMRRRFT</sequence>
<evidence type="ECO:0000313" key="1">
    <source>
        <dbReference type="EMBL" id="GAW79854.1"/>
    </source>
</evidence>
<reference evidence="2" key="1">
    <citation type="submission" date="2017-04" db="EMBL/GenBank/DDBJ databases">
        <title>Plasmodium gonderi genome.</title>
        <authorList>
            <person name="Arisue N."/>
            <person name="Honma H."/>
            <person name="Kawai S."/>
            <person name="Tougan T."/>
            <person name="Tanabe K."/>
            <person name="Horii T."/>
        </authorList>
    </citation>
    <scope>NUCLEOTIDE SEQUENCE [LARGE SCALE GENOMIC DNA]</scope>
    <source>
        <strain evidence="2">ATCC 30045</strain>
    </source>
</reference>
<comment type="caution">
    <text evidence="1">The sequence shown here is derived from an EMBL/GenBank/DDBJ whole genome shotgun (WGS) entry which is preliminary data.</text>
</comment>
<name>A0A1Y1JIC9_PLAGO</name>
<organism evidence="1 2">
    <name type="scientific">Plasmodium gonderi</name>
    <dbReference type="NCBI Taxonomy" id="77519"/>
    <lineage>
        <taxon>Eukaryota</taxon>
        <taxon>Sar</taxon>
        <taxon>Alveolata</taxon>
        <taxon>Apicomplexa</taxon>
        <taxon>Aconoidasida</taxon>
        <taxon>Haemosporida</taxon>
        <taxon>Plasmodiidae</taxon>
        <taxon>Plasmodium</taxon>
        <taxon>Plasmodium (Plasmodium)</taxon>
    </lineage>
</organism>
<keyword evidence="2" id="KW-1185">Reference proteome</keyword>
<dbReference type="EMBL" id="BDQF01000006">
    <property type="protein sequence ID" value="GAW79854.1"/>
    <property type="molecule type" value="Genomic_DNA"/>
</dbReference>
<dbReference type="RefSeq" id="XP_028542443.1">
    <property type="nucleotide sequence ID" value="XM_028686642.1"/>
</dbReference>